<dbReference type="EMBL" id="WMIB01000039">
    <property type="protein sequence ID" value="MTH55741.1"/>
    <property type="molecule type" value="Genomic_DNA"/>
</dbReference>
<feature type="transmembrane region" description="Helical" evidence="9">
    <location>
        <begin position="6"/>
        <end position="28"/>
    </location>
</feature>
<dbReference type="Gene3D" id="1.10.1760.20">
    <property type="match status" value="1"/>
</dbReference>
<feature type="transmembrane region" description="Helical" evidence="9">
    <location>
        <begin position="154"/>
        <end position="179"/>
    </location>
</feature>
<accession>A0A7X2V768</accession>
<keyword evidence="3 8" id="KW-0813">Transport</keyword>
<gene>
    <name evidence="10" type="ORF">GKZ89_20320</name>
</gene>
<evidence type="ECO:0000256" key="9">
    <source>
        <dbReference type="SAM" id="Phobius"/>
    </source>
</evidence>
<protein>
    <recommendedName>
        <fullName evidence="8">Riboflavin transporter</fullName>
    </recommendedName>
</protein>
<evidence type="ECO:0000313" key="10">
    <source>
        <dbReference type="EMBL" id="MTH55741.1"/>
    </source>
</evidence>
<keyword evidence="6 9" id="KW-1133">Transmembrane helix</keyword>
<comment type="similarity">
    <text evidence="2 8">Belongs to the prokaryotic riboflavin transporter (P-RFT) (TC 2.A.87) family.</text>
</comment>
<dbReference type="OrthoDB" id="9809216at2"/>
<evidence type="ECO:0000256" key="6">
    <source>
        <dbReference type="ARBA" id="ARBA00022989"/>
    </source>
</evidence>
<dbReference type="InterPro" id="IPR025720">
    <property type="entry name" value="RibU"/>
</dbReference>
<organism evidence="10 11">
    <name type="scientific">Metabacillus mangrovi</name>
    <dbReference type="NCBI Taxonomy" id="1491830"/>
    <lineage>
        <taxon>Bacteria</taxon>
        <taxon>Bacillati</taxon>
        <taxon>Bacillota</taxon>
        <taxon>Bacilli</taxon>
        <taxon>Bacillales</taxon>
        <taxon>Bacillaceae</taxon>
        <taxon>Metabacillus</taxon>
    </lineage>
</organism>
<comment type="function">
    <text evidence="8">Probably a riboflavin-binding protein that interacts with the energy-coupling factor (ECF) ABC-transporter complex.</text>
</comment>
<evidence type="ECO:0000256" key="1">
    <source>
        <dbReference type="ARBA" id="ARBA00004651"/>
    </source>
</evidence>
<evidence type="ECO:0000256" key="5">
    <source>
        <dbReference type="ARBA" id="ARBA00022692"/>
    </source>
</evidence>
<keyword evidence="11" id="KW-1185">Reference proteome</keyword>
<keyword evidence="7 8" id="KW-0472">Membrane</keyword>
<dbReference type="PANTHER" id="PTHR38438">
    <property type="entry name" value="RIBOFLAVIN TRANSPORTER RIBU"/>
    <property type="match status" value="1"/>
</dbReference>
<evidence type="ECO:0000256" key="8">
    <source>
        <dbReference type="PIRNR" id="PIRNR037778"/>
    </source>
</evidence>
<dbReference type="PIRSF" id="PIRSF037778">
    <property type="entry name" value="UCP037778_transp_RibU"/>
    <property type="match status" value="1"/>
</dbReference>
<dbReference type="PANTHER" id="PTHR38438:SF1">
    <property type="entry name" value="RIBOFLAVIN TRANSPORTER RIBU"/>
    <property type="match status" value="1"/>
</dbReference>
<evidence type="ECO:0000256" key="3">
    <source>
        <dbReference type="ARBA" id="ARBA00022448"/>
    </source>
</evidence>
<comment type="caution">
    <text evidence="10">The sequence shown here is derived from an EMBL/GenBank/DDBJ whole genome shotgun (WGS) entry which is preliminary data.</text>
</comment>
<dbReference type="GO" id="GO:0032217">
    <property type="term" value="F:riboflavin transmembrane transporter activity"/>
    <property type="evidence" value="ECO:0007669"/>
    <property type="project" value="UniProtKB-UniRule"/>
</dbReference>
<dbReference type="Pfam" id="PF12822">
    <property type="entry name" value="ECF_trnsprt"/>
    <property type="match status" value="1"/>
</dbReference>
<evidence type="ECO:0000313" key="11">
    <source>
        <dbReference type="Proteomes" id="UP000434639"/>
    </source>
</evidence>
<dbReference type="AlphaFoldDB" id="A0A7X2V768"/>
<dbReference type="InterPro" id="IPR024529">
    <property type="entry name" value="ECF_trnsprt_substrate-spec"/>
</dbReference>
<feature type="transmembrane region" description="Helical" evidence="9">
    <location>
        <begin position="75"/>
        <end position="94"/>
    </location>
</feature>
<dbReference type="GO" id="GO:0005886">
    <property type="term" value="C:plasma membrane"/>
    <property type="evidence" value="ECO:0007669"/>
    <property type="project" value="UniProtKB-SubCell"/>
</dbReference>
<name>A0A7X2V768_9BACI</name>
<evidence type="ECO:0000256" key="7">
    <source>
        <dbReference type="ARBA" id="ARBA00023136"/>
    </source>
</evidence>
<comment type="subcellular location">
    <subcellularLocation>
        <location evidence="1">Cell membrane</location>
        <topology evidence="1">Multi-pass membrane protein</topology>
    </subcellularLocation>
</comment>
<evidence type="ECO:0000256" key="2">
    <source>
        <dbReference type="ARBA" id="ARBA00005540"/>
    </source>
</evidence>
<feature type="transmembrane region" description="Helical" evidence="9">
    <location>
        <begin position="35"/>
        <end position="55"/>
    </location>
</feature>
<feature type="transmembrane region" description="Helical" evidence="9">
    <location>
        <begin position="106"/>
        <end position="134"/>
    </location>
</feature>
<evidence type="ECO:0000256" key="4">
    <source>
        <dbReference type="ARBA" id="ARBA00022475"/>
    </source>
</evidence>
<proteinExistence type="inferred from homology"/>
<sequence>MTTVSILASISILLYYFKIPLPFFPPFLTLDLSDIPSLIAAIVMGPLAGIVVQLVKNAVDYLLHGSYAGFPVGQTANFLSGSLMAGLIGSFYYLRGKISWRSITASVLLFTAAISALNYFLILPAIMNALGLTAEQYTASFAAFNSAVKDLPTAVLYIIVPFNLIKVSIVYAIGLPFTFRLHTILQKRRLAL</sequence>
<reference evidence="10 11" key="1">
    <citation type="journal article" date="2017" name="Int. J. Syst. Evol. Microbiol.">
        <title>Bacillus mangrovi sp. nov., isolated from a sediment sample from a mangrove forest.</title>
        <authorList>
            <person name="Gupta V."/>
            <person name="Singh P.K."/>
            <person name="Korpole S."/>
            <person name="Tanuku N.R.S."/>
            <person name="Pinnaka A.K."/>
        </authorList>
    </citation>
    <scope>NUCLEOTIDE SEQUENCE [LARGE SCALE GENOMIC DNA]</scope>
    <source>
        <strain evidence="10 11">KCTC 33872</strain>
    </source>
</reference>
<dbReference type="Proteomes" id="UP000434639">
    <property type="component" value="Unassembled WGS sequence"/>
</dbReference>
<keyword evidence="5 9" id="KW-0812">Transmembrane</keyword>
<keyword evidence="4 8" id="KW-1003">Cell membrane</keyword>